<dbReference type="GO" id="GO:0016491">
    <property type="term" value="F:oxidoreductase activity"/>
    <property type="evidence" value="ECO:0007669"/>
    <property type="project" value="UniProtKB-KW"/>
</dbReference>
<dbReference type="SUPFAM" id="SSF55103">
    <property type="entry name" value="FAD-linked oxidases, C-terminal domain"/>
    <property type="match status" value="1"/>
</dbReference>
<dbReference type="Pfam" id="PF01565">
    <property type="entry name" value="FAD_binding_4"/>
    <property type="match status" value="1"/>
</dbReference>
<comment type="similarity">
    <text evidence="2">Belongs to the FAD-binding oxidoreductase/transferase type 4 family.</text>
</comment>
<reference evidence="7" key="1">
    <citation type="journal article" date="2020" name="mSystems">
        <title>Genome- and Community-Level Interaction Insights into Carbon Utilization and Element Cycling Functions of Hydrothermarchaeota in Hydrothermal Sediment.</title>
        <authorList>
            <person name="Zhou Z."/>
            <person name="Liu Y."/>
            <person name="Xu W."/>
            <person name="Pan J."/>
            <person name="Luo Z.H."/>
            <person name="Li M."/>
        </authorList>
    </citation>
    <scope>NUCLEOTIDE SEQUENCE [LARGE SCALE GENOMIC DNA]</scope>
    <source>
        <strain evidence="7">SpSt-1019</strain>
    </source>
</reference>
<dbReference type="AlphaFoldDB" id="A0A7C5PGI0"/>
<evidence type="ECO:0000256" key="5">
    <source>
        <dbReference type="ARBA" id="ARBA00023002"/>
    </source>
</evidence>
<dbReference type="InterPro" id="IPR016171">
    <property type="entry name" value="Vanillyl_alc_oxidase_C-sub2"/>
</dbReference>
<dbReference type="InterPro" id="IPR004113">
    <property type="entry name" value="FAD-bd_oxidored_4_C"/>
</dbReference>
<comment type="caution">
    <text evidence="7">The sequence shown here is derived from an EMBL/GenBank/DDBJ whole genome shotgun (WGS) entry which is preliminary data.</text>
</comment>
<organism evidence="7">
    <name type="scientific">Thermodesulfobium narugense</name>
    <dbReference type="NCBI Taxonomy" id="184064"/>
    <lineage>
        <taxon>Bacteria</taxon>
        <taxon>Pseudomonadati</taxon>
        <taxon>Thermodesulfobiota</taxon>
        <taxon>Thermodesulfobiia</taxon>
        <taxon>Thermodesulfobiales</taxon>
        <taxon>Thermodesulfobiaceae</taxon>
        <taxon>Thermodesulfobium</taxon>
    </lineage>
</organism>
<dbReference type="PANTHER" id="PTHR42934">
    <property type="entry name" value="GLYCOLATE OXIDASE SUBUNIT GLCD"/>
    <property type="match status" value="1"/>
</dbReference>
<keyword evidence="3" id="KW-0285">Flavoprotein</keyword>
<dbReference type="InterPro" id="IPR016166">
    <property type="entry name" value="FAD-bd_PCMH"/>
</dbReference>
<dbReference type="InterPro" id="IPR036318">
    <property type="entry name" value="FAD-bd_PCMH-like_sf"/>
</dbReference>
<comment type="cofactor">
    <cofactor evidence="1">
        <name>FAD</name>
        <dbReference type="ChEBI" id="CHEBI:57692"/>
    </cofactor>
</comment>
<gene>
    <name evidence="7" type="ORF">ENL70_01590</name>
</gene>
<evidence type="ECO:0000259" key="6">
    <source>
        <dbReference type="PROSITE" id="PS51387"/>
    </source>
</evidence>
<dbReference type="InterPro" id="IPR051914">
    <property type="entry name" value="FAD-linked_OxidoTrans_Type4"/>
</dbReference>
<dbReference type="Gene3D" id="1.10.45.10">
    <property type="entry name" value="Vanillyl-alcohol Oxidase, Chain A, domain 4"/>
    <property type="match status" value="1"/>
</dbReference>
<sequence length="468" mass="50898">MLNKVLVDKFVSIVGSLNVLTDESDLLLYSYDATQLYKIPDLVVIVNNAEEVSKVIKFAKANNLNVYPRGSGTNLSGGSIPVDGGVVIELNRLNKILNIDVENRIAVVEPGVIAATLDAEVSKKGLFYPPDPGSIAVATIGGCVAEGAGGLRALKYGTTKDYIIGLEVVLPNGDILRTGSFSSLRGSPGFDLTHLFVGSEGTLGIITKIAVKLIYPAKSRKTFLVMYDSVGKAGIAVAKIIENKIIPSTMEFLDKITINAVEDFTKIGLPRDIEALLLIEVDGEPEDVETAAKILEEVCLSVGARSISIAKNDAERMRLMEARRAALPVLARLKPTTILEDATVPRSKVADMLERIHEIQDKYNLMIGSFGHAGDGNLHPTILVDRRNKEEMKKVDMAIKEIFDYCIELGGTLTGEHGIGIVKAPFMEKEFKKEGLSLFRDIKKTLDPENKLNPNKIVGAKEVHLEYI</sequence>
<evidence type="ECO:0000313" key="7">
    <source>
        <dbReference type="EMBL" id="HHI65227.1"/>
    </source>
</evidence>
<dbReference type="Gene3D" id="3.30.70.2740">
    <property type="match status" value="1"/>
</dbReference>
<protein>
    <submittedName>
        <fullName evidence="7">FAD-binding protein</fullName>
    </submittedName>
</protein>
<keyword evidence="4" id="KW-0274">FAD</keyword>
<evidence type="ECO:0000256" key="3">
    <source>
        <dbReference type="ARBA" id="ARBA00022630"/>
    </source>
</evidence>
<dbReference type="Pfam" id="PF02913">
    <property type="entry name" value="FAD-oxidase_C"/>
    <property type="match status" value="1"/>
</dbReference>
<feature type="domain" description="FAD-binding PCMH-type" evidence="6">
    <location>
        <begin position="36"/>
        <end position="216"/>
    </location>
</feature>
<dbReference type="FunFam" id="1.10.45.10:FF:000001">
    <property type="entry name" value="D-lactate dehydrogenase mitochondrial"/>
    <property type="match status" value="1"/>
</dbReference>
<dbReference type="InterPro" id="IPR016169">
    <property type="entry name" value="FAD-bd_PCMH_sub2"/>
</dbReference>
<dbReference type="EMBL" id="DRUY01000054">
    <property type="protein sequence ID" value="HHI65227.1"/>
    <property type="molecule type" value="Genomic_DNA"/>
</dbReference>
<accession>A0A7C5PGI0</accession>
<dbReference type="PANTHER" id="PTHR42934:SF2">
    <property type="entry name" value="GLYCOLATE OXIDASE SUBUNIT GLCD"/>
    <property type="match status" value="1"/>
</dbReference>
<name>A0A7C5PGI0_9BACT</name>
<dbReference type="FunFam" id="3.30.70.2740:FF:000001">
    <property type="entry name" value="D-lactate dehydrogenase mitochondrial"/>
    <property type="match status" value="1"/>
</dbReference>
<evidence type="ECO:0000256" key="1">
    <source>
        <dbReference type="ARBA" id="ARBA00001974"/>
    </source>
</evidence>
<dbReference type="SUPFAM" id="SSF56176">
    <property type="entry name" value="FAD-binding/transporter-associated domain-like"/>
    <property type="match status" value="1"/>
</dbReference>
<dbReference type="InterPro" id="IPR016164">
    <property type="entry name" value="FAD-linked_Oxase-like_C"/>
</dbReference>
<dbReference type="Gene3D" id="3.30.465.10">
    <property type="match status" value="1"/>
</dbReference>
<dbReference type="PROSITE" id="PS51387">
    <property type="entry name" value="FAD_PCMH"/>
    <property type="match status" value="1"/>
</dbReference>
<dbReference type="GO" id="GO:0071949">
    <property type="term" value="F:FAD binding"/>
    <property type="evidence" value="ECO:0007669"/>
    <property type="project" value="InterPro"/>
</dbReference>
<evidence type="ECO:0000256" key="4">
    <source>
        <dbReference type="ARBA" id="ARBA00022827"/>
    </source>
</evidence>
<proteinExistence type="inferred from homology"/>
<evidence type="ECO:0000256" key="2">
    <source>
        <dbReference type="ARBA" id="ARBA00008000"/>
    </source>
</evidence>
<keyword evidence="5" id="KW-0560">Oxidoreductase</keyword>
<dbReference type="InterPro" id="IPR006094">
    <property type="entry name" value="Oxid_FAD_bind_N"/>
</dbReference>